<keyword evidence="6" id="KW-1185">Reference proteome</keyword>
<comment type="catalytic activity">
    <reaction evidence="1">
        <text>Hydrolysis of alkylated DNA, releasing 3-methyladenine, 3-methylguanine, 7-methylguanine and 7-methyladenine.</text>
        <dbReference type="EC" id="3.2.2.21"/>
    </reaction>
</comment>
<dbReference type="CDD" id="cd00056">
    <property type="entry name" value="ENDO3c"/>
    <property type="match status" value="1"/>
</dbReference>
<organism evidence="5 6">
    <name type="scientific">Iamia majanohamensis</name>
    <dbReference type="NCBI Taxonomy" id="467976"/>
    <lineage>
        <taxon>Bacteria</taxon>
        <taxon>Bacillati</taxon>
        <taxon>Actinomycetota</taxon>
        <taxon>Acidimicrobiia</taxon>
        <taxon>Acidimicrobiales</taxon>
        <taxon>Iamiaceae</taxon>
        <taxon>Iamia</taxon>
    </lineage>
</organism>
<dbReference type="SUPFAM" id="SSF48150">
    <property type="entry name" value="DNA-glycosylase"/>
    <property type="match status" value="1"/>
</dbReference>
<dbReference type="Gene3D" id="1.10.340.30">
    <property type="entry name" value="Hypothetical protein, domain 2"/>
    <property type="match status" value="1"/>
</dbReference>
<sequence>MVAPVLAAGPRHAVDVRFRLERPLDLARTLGPVRRGRGDPCLHVAGTDAVRAARTPEGPATTWVRHEGDELRVRAWGPGARWAADQVPDLVGEGRDPDELTALLATVDRPEVGLLRDLHRRHAGVRVPRTAAVVEALVPTILEQRVTSAGARRSHRSLVLAHGAPAPGPPEVAGRLRLPPTPARLARLPSWTFHHHEVERRRADTIRRVATRGRALDAAADLPLDDAYRRVRAIPGVGPWTAGGIGGVALGDPDAVVVGDLHLPHMVSWLLRRVPRSSDEEMLELLAPYRGQRGRVLRLVGLAGAGVPRFGPKRVNPRISRL</sequence>
<dbReference type="GO" id="GO:0032131">
    <property type="term" value="F:alkylated DNA binding"/>
    <property type="evidence" value="ECO:0007669"/>
    <property type="project" value="TreeGrafter"/>
</dbReference>
<evidence type="ECO:0000256" key="2">
    <source>
        <dbReference type="ARBA" id="ARBA00012000"/>
    </source>
</evidence>
<dbReference type="AlphaFoldDB" id="A0AAE9YAD8"/>
<dbReference type="RefSeq" id="WP_272736871.1">
    <property type="nucleotide sequence ID" value="NZ_CP116942.1"/>
</dbReference>
<dbReference type="EC" id="3.2.2.21" evidence="2"/>
<protein>
    <recommendedName>
        <fullName evidence="2">DNA-3-methyladenine glycosylase II</fullName>
        <ecNumber evidence="2">3.2.2.21</ecNumber>
    </recommendedName>
</protein>
<dbReference type="PANTHER" id="PTHR43003:SF6">
    <property type="entry name" value="DNA GLYCOSYLASE"/>
    <property type="match status" value="1"/>
</dbReference>
<gene>
    <name evidence="5" type="ORF">PO878_01275</name>
</gene>
<evidence type="ECO:0000256" key="1">
    <source>
        <dbReference type="ARBA" id="ARBA00000086"/>
    </source>
</evidence>
<evidence type="ECO:0000313" key="5">
    <source>
        <dbReference type="EMBL" id="WCO67349.1"/>
    </source>
</evidence>
<accession>A0AAE9YAD8</accession>
<dbReference type="InterPro" id="IPR011257">
    <property type="entry name" value="DNA_glycosylase"/>
</dbReference>
<evidence type="ECO:0000313" key="6">
    <source>
        <dbReference type="Proteomes" id="UP001216390"/>
    </source>
</evidence>
<dbReference type="GO" id="GO:0043916">
    <property type="term" value="F:DNA-7-methylguanine glycosylase activity"/>
    <property type="evidence" value="ECO:0007669"/>
    <property type="project" value="TreeGrafter"/>
</dbReference>
<dbReference type="InterPro" id="IPR003265">
    <property type="entry name" value="HhH-GPD_domain"/>
</dbReference>
<dbReference type="GO" id="GO:0006285">
    <property type="term" value="P:base-excision repair, AP site formation"/>
    <property type="evidence" value="ECO:0007669"/>
    <property type="project" value="TreeGrafter"/>
</dbReference>
<dbReference type="PANTHER" id="PTHR43003">
    <property type="entry name" value="DNA-3-METHYLADENINE GLYCOSYLASE"/>
    <property type="match status" value="1"/>
</dbReference>
<keyword evidence="3" id="KW-0227">DNA damage</keyword>
<dbReference type="GO" id="GO:0006307">
    <property type="term" value="P:DNA alkylation repair"/>
    <property type="evidence" value="ECO:0007669"/>
    <property type="project" value="TreeGrafter"/>
</dbReference>
<dbReference type="KEGG" id="ima:PO878_01275"/>
<evidence type="ECO:0000256" key="3">
    <source>
        <dbReference type="ARBA" id="ARBA00022763"/>
    </source>
</evidence>
<proteinExistence type="predicted"/>
<dbReference type="Proteomes" id="UP001216390">
    <property type="component" value="Chromosome"/>
</dbReference>
<name>A0AAE9YAD8_9ACTN</name>
<dbReference type="EMBL" id="CP116942">
    <property type="protein sequence ID" value="WCO67349.1"/>
    <property type="molecule type" value="Genomic_DNA"/>
</dbReference>
<dbReference type="GO" id="GO:0005737">
    <property type="term" value="C:cytoplasm"/>
    <property type="evidence" value="ECO:0007669"/>
    <property type="project" value="TreeGrafter"/>
</dbReference>
<evidence type="ECO:0000256" key="4">
    <source>
        <dbReference type="ARBA" id="ARBA00023204"/>
    </source>
</evidence>
<dbReference type="InterPro" id="IPR051912">
    <property type="entry name" value="Alkylbase_DNA_Glycosylase/TA"/>
</dbReference>
<dbReference type="GO" id="GO:0008725">
    <property type="term" value="F:DNA-3-methyladenine glycosylase activity"/>
    <property type="evidence" value="ECO:0007669"/>
    <property type="project" value="TreeGrafter"/>
</dbReference>
<reference evidence="5" key="1">
    <citation type="submission" date="2023-01" db="EMBL/GenBank/DDBJ databases">
        <title>The diversity of Class Acidimicrobiia in South China Sea sediment environments and the proposal of Iamia marina sp. nov., a novel species of the genus Iamia.</title>
        <authorList>
            <person name="He Y."/>
            <person name="Tian X."/>
        </authorList>
    </citation>
    <scope>NUCLEOTIDE SEQUENCE</scope>
    <source>
        <strain evidence="5">DSM 19957</strain>
    </source>
</reference>
<keyword evidence="4" id="KW-0234">DNA repair</keyword>
<dbReference type="GO" id="GO:0032993">
    <property type="term" value="C:protein-DNA complex"/>
    <property type="evidence" value="ECO:0007669"/>
    <property type="project" value="TreeGrafter"/>
</dbReference>